<dbReference type="Pfam" id="PF00440">
    <property type="entry name" value="TetR_N"/>
    <property type="match status" value="1"/>
</dbReference>
<evidence type="ECO:0000256" key="2">
    <source>
        <dbReference type="ARBA" id="ARBA00023015"/>
    </source>
</evidence>
<keyword evidence="3 5" id="KW-0238">DNA-binding</keyword>
<reference evidence="9" key="1">
    <citation type="submission" date="2017-09" db="EMBL/GenBank/DDBJ databases">
        <title>FDA dAtabase for Regulatory Grade micrObial Sequences (FDA-ARGOS): Supporting development and validation of Infectious Disease Dx tests.</title>
        <authorList>
            <person name="Minogue T."/>
            <person name="Wolcott M."/>
            <person name="Wasieloski L."/>
            <person name="Aguilar W."/>
            <person name="Moore D."/>
            <person name="Tallon L."/>
            <person name="Sadzewicz L."/>
            <person name="Ott S."/>
            <person name="Zhao X."/>
            <person name="Nagaraj S."/>
            <person name="Vavikolanu K."/>
            <person name="Aluvathingal J."/>
            <person name="Nadendla S."/>
            <person name="Sichtig H."/>
        </authorList>
    </citation>
    <scope>NUCLEOTIDE SEQUENCE [LARGE SCALE GENOMIC DNA]</scope>
    <source>
        <strain evidence="9">FDAARGOS_387</strain>
    </source>
</reference>
<dbReference type="Proteomes" id="UP000373449">
    <property type="component" value="Unassembled WGS sequence"/>
</dbReference>
<keyword evidence="2" id="KW-0805">Transcription regulation</keyword>
<dbReference type="PROSITE" id="PS50977">
    <property type="entry name" value="HTH_TETR_2"/>
    <property type="match status" value="1"/>
</dbReference>
<protein>
    <submittedName>
        <fullName evidence="8">HTH-type transcriptional repressor AcnR</fullName>
    </submittedName>
    <submittedName>
        <fullName evidence="7">TetR/AcrR family transcriptional regulator</fullName>
    </submittedName>
</protein>
<dbReference type="GO" id="GO:0003677">
    <property type="term" value="F:DNA binding"/>
    <property type="evidence" value="ECO:0007669"/>
    <property type="project" value="UniProtKB-UniRule"/>
</dbReference>
<dbReference type="SUPFAM" id="SSF48498">
    <property type="entry name" value="Tetracyclin repressor-like, C-terminal domain"/>
    <property type="match status" value="1"/>
</dbReference>
<dbReference type="PROSITE" id="PS01081">
    <property type="entry name" value="HTH_TETR_1"/>
    <property type="match status" value="1"/>
</dbReference>
<dbReference type="InterPro" id="IPR036271">
    <property type="entry name" value="Tet_transcr_reg_TetR-rel_C_sf"/>
</dbReference>
<dbReference type="EMBL" id="PDDX01000001">
    <property type="protein sequence ID" value="PHI31936.1"/>
    <property type="molecule type" value="Genomic_DNA"/>
</dbReference>
<evidence type="ECO:0000313" key="7">
    <source>
        <dbReference type="EMBL" id="PHI31936.1"/>
    </source>
</evidence>
<accession>A0A2C6DL27</accession>
<dbReference type="PRINTS" id="PR00455">
    <property type="entry name" value="HTHTETR"/>
</dbReference>
<dbReference type="Proteomes" id="UP000224974">
    <property type="component" value="Unassembled WGS sequence"/>
</dbReference>
<gene>
    <name evidence="8" type="primary">acnR</name>
    <name evidence="7" type="ORF">CRN84_22735</name>
    <name evidence="8" type="ORF">NCTC12282_06168</name>
</gene>
<dbReference type="Pfam" id="PF13977">
    <property type="entry name" value="TetR_C_6"/>
    <property type="match status" value="1"/>
</dbReference>
<dbReference type="AlphaFoldDB" id="A0A2C6DL27"/>
<feature type="domain" description="HTH tetR-type" evidence="6">
    <location>
        <begin position="9"/>
        <end position="69"/>
    </location>
</feature>
<evidence type="ECO:0000313" key="8">
    <source>
        <dbReference type="EMBL" id="VFS52959.1"/>
    </source>
</evidence>
<keyword evidence="1" id="KW-0678">Repressor</keyword>
<keyword evidence="9" id="KW-1185">Reference proteome</keyword>
<dbReference type="InterPro" id="IPR023772">
    <property type="entry name" value="DNA-bd_HTH_TetR-type_CS"/>
</dbReference>
<evidence type="ECO:0000313" key="9">
    <source>
        <dbReference type="Proteomes" id="UP000224974"/>
    </source>
</evidence>
<sequence>MSQGKGTQGRRRELIVLSALHCFTRHGFHQTSMRHIATEAKVSLGNLYNYFTGKGEIIKEIAGLESQEQSVLISTLEQQQPLAAIQKFAAIYLEQLSQPDRIKLTVEIIAECTRDPEIALIFADNQRTITSALTTTITRGIQSGDIRQDIQSEILAELIIDGIEGFAMRKSLFSDTSTTGHGLIQLLLTLLKNTEK</sequence>
<organism evidence="7 9">
    <name type="scientific">Budvicia aquatica</name>
    <dbReference type="NCBI Taxonomy" id="82979"/>
    <lineage>
        <taxon>Bacteria</taxon>
        <taxon>Pseudomonadati</taxon>
        <taxon>Pseudomonadota</taxon>
        <taxon>Gammaproteobacteria</taxon>
        <taxon>Enterobacterales</taxon>
        <taxon>Budviciaceae</taxon>
        <taxon>Budvicia</taxon>
    </lineage>
</organism>
<reference evidence="7" key="2">
    <citation type="submission" date="2017-09" db="EMBL/GenBank/DDBJ databases">
        <title>FDA dAtabase for Regulatory Grade micrObial Sequences (FDA-ARGOS): Supporting development and validation of Infectious Disease Dx tests.</title>
        <authorList>
            <person name="Minogue T."/>
            <person name="Wolcott M."/>
            <person name="Wasieloski L."/>
            <person name="Aguilar W."/>
            <person name="Moore D."/>
            <person name="Tallon L.J."/>
            <person name="Sadzewicz L."/>
            <person name="Ott S."/>
            <person name="Zhao X."/>
            <person name="Nagaraj S."/>
            <person name="Vavikolanu K."/>
            <person name="Aluvathingal J."/>
            <person name="Nadendla S."/>
            <person name="Sichtig H."/>
        </authorList>
    </citation>
    <scope>NUCLEOTIDE SEQUENCE</scope>
    <source>
        <strain evidence="7">FDAARGOS_387</strain>
    </source>
</reference>
<dbReference type="STRING" id="1111728.GCA_000427805_03335"/>
<dbReference type="InterPro" id="IPR001647">
    <property type="entry name" value="HTH_TetR"/>
</dbReference>
<proteinExistence type="predicted"/>
<dbReference type="InterPro" id="IPR009057">
    <property type="entry name" value="Homeodomain-like_sf"/>
</dbReference>
<dbReference type="EMBL" id="CAADJA010000002">
    <property type="protein sequence ID" value="VFS52959.1"/>
    <property type="molecule type" value="Genomic_DNA"/>
</dbReference>
<evidence type="ECO:0000256" key="5">
    <source>
        <dbReference type="PROSITE-ProRule" id="PRU00335"/>
    </source>
</evidence>
<dbReference type="SUPFAM" id="SSF46689">
    <property type="entry name" value="Homeodomain-like"/>
    <property type="match status" value="1"/>
</dbReference>
<dbReference type="PANTHER" id="PTHR47506">
    <property type="entry name" value="TRANSCRIPTIONAL REGULATORY PROTEIN"/>
    <property type="match status" value="1"/>
</dbReference>
<evidence type="ECO:0000256" key="1">
    <source>
        <dbReference type="ARBA" id="ARBA00022491"/>
    </source>
</evidence>
<dbReference type="OrthoDB" id="4541465at2"/>
<keyword evidence="4" id="KW-0804">Transcription</keyword>
<name>A0A2C6DL27_9GAMM</name>
<evidence type="ECO:0000313" key="10">
    <source>
        <dbReference type="Proteomes" id="UP000373449"/>
    </source>
</evidence>
<reference evidence="8 10" key="3">
    <citation type="submission" date="2019-03" db="EMBL/GenBank/DDBJ databases">
        <authorList>
            <consortium name="Pathogen Informatics"/>
        </authorList>
    </citation>
    <scope>NUCLEOTIDE SEQUENCE [LARGE SCALE GENOMIC DNA]</scope>
    <source>
        <strain evidence="8 10">NCTC12282</strain>
    </source>
</reference>
<dbReference type="RefSeq" id="WP_029096851.1">
    <property type="nucleotide sequence ID" value="NZ_CAADJA010000002.1"/>
</dbReference>
<dbReference type="PANTHER" id="PTHR47506:SF3">
    <property type="entry name" value="HTH-TYPE TRANSCRIPTIONAL REGULATOR LMRA"/>
    <property type="match status" value="1"/>
</dbReference>
<evidence type="ECO:0000256" key="3">
    <source>
        <dbReference type="ARBA" id="ARBA00023125"/>
    </source>
</evidence>
<evidence type="ECO:0000256" key="4">
    <source>
        <dbReference type="ARBA" id="ARBA00023163"/>
    </source>
</evidence>
<feature type="DNA-binding region" description="H-T-H motif" evidence="5">
    <location>
        <begin position="32"/>
        <end position="51"/>
    </location>
</feature>
<evidence type="ECO:0000259" key="6">
    <source>
        <dbReference type="PROSITE" id="PS50977"/>
    </source>
</evidence>
<dbReference type="Gene3D" id="1.10.357.10">
    <property type="entry name" value="Tetracycline Repressor, domain 2"/>
    <property type="match status" value="1"/>
</dbReference>
<dbReference type="InterPro" id="IPR039538">
    <property type="entry name" value="BetI_C"/>
</dbReference>